<evidence type="ECO:0000313" key="2">
    <source>
        <dbReference type="Proteomes" id="UP001177670"/>
    </source>
</evidence>
<proteinExistence type="predicted"/>
<dbReference type="AlphaFoldDB" id="A0AA40FQT0"/>
<reference evidence="1" key="1">
    <citation type="submission" date="2021-10" db="EMBL/GenBank/DDBJ databases">
        <title>Melipona bicolor Genome sequencing and assembly.</title>
        <authorList>
            <person name="Araujo N.S."/>
            <person name="Arias M.C."/>
        </authorList>
    </citation>
    <scope>NUCLEOTIDE SEQUENCE</scope>
    <source>
        <strain evidence="1">USP_2M_L1-L4_2017</strain>
        <tissue evidence="1">Whole body</tissue>
    </source>
</reference>
<gene>
    <name evidence="1" type="ORF">K0M31_008929</name>
</gene>
<keyword evidence="2" id="KW-1185">Reference proteome</keyword>
<evidence type="ECO:0000313" key="1">
    <source>
        <dbReference type="EMBL" id="KAK1123310.1"/>
    </source>
</evidence>
<protein>
    <submittedName>
        <fullName evidence="1">Uncharacterized protein</fullName>
    </submittedName>
</protein>
<comment type="caution">
    <text evidence="1">The sequence shown here is derived from an EMBL/GenBank/DDBJ whole genome shotgun (WGS) entry which is preliminary data.</text>
</comment>
<dbReference type="EMBL" id="JAHYIQ010000021">
    <property type="protein sequence ID" value="KAK1123310.1"/>
    <property type="molecule type" value="Genomic_DNA"/>
</dbReference>
<accession>A0AA40FQT0</accession>
<organism evidence="1 2">
    <name type="scientific">Melipona bicolor</name>
    <dbReference type="NCBI Taxonomy" id="60889"/>
    <lineage>
        <taxon>Eukaryota</taxon>
        <taxon>Metazoa</taxon>
        <taxon>Ecdysozoa</taxon>
        <taxon>Arthropoda</taxon>
        <taxon>Hexapoda</taxon>
        <taxon>Insecta</taxon>
        <taxon>Pterygota</taxon>
        <taxon>Neoptera</taxon>
        <taxon>Endopterygota</taxon>
        <taxon>Hymenoptera</taxon>
        <taxon>Apocrita</taxon>
        <taxon>Aculeata</taxon>
        <taxon>Apoidea</taxon>
        <taxon>Anthophila</taxon>
        <taxon>Apidae</taxon>
        <taxon>Melipona</taxon>
    </lineage>
</organism>
<dbReference type="Proteomes" id="UP001177670">
    <property type="component" value="Unassembled WGS sequence"/>
</dbReference>
<sequence length="84" mass="9840">MDFTTQSTPVNGIPNPEMQVREILMVVLYRHGKRPMLSVRFGFELEIYQAYRCPKGNLIIRFKKLDRGVIPGHQRPNPEEKLSR</sequence>
<name>A0AA40FQT0_9HYME</name>